<dbReference type="Gene3D" id="2.40.50.230">
    <property type="entry name" value="Gp5 N-terminal domain"/>
    <property type="match status" value="1"/>
</dbReference>
<dbReference type="InterPro" id="IPR037026">
    <property type="entry name" value="Vgr_OB-fold_dom_sf"/>
</dbReference>
<feature type="compositionally biased region" description="Basic and acidic residues" evidence="1">
    <location>
        <begin position="71"/>
        <end position="85"/>
    </location>
</feature>
<evidence type="ECO:0000256" key="1">
    <source>
        <dbReference type="SAM" id="MobiDB-lite"/>
    </source>
</evidence>
<dbReference type="InterPro" id="IPR006533">
    <property type="entry name" value="T6SS_Vgr_RhsGE"/>
</dbReference>
<evidence type="ECO:0000313" key="5">
    <source>
        <dbReference type="Proteomes" id="UP000826462"/>
    </source>
</evidence>
<dbReference type="Gene3D" id="2.30.110.50">
    <property type="match status" value="1"/>
</dbReference>
<sequence length="781" mass="87048">MTSANATTHPHRQYRLDVPQARSADQADIFSFDGERAIGQPTRYVIRFTHTSHDLSRSEYLNKPASLVIQPRHDPSHTREPEPERRVQGVITGFTQQQSSRDQSTYEVVLESRLALLRNAPKSRFFLDASFPEIIEKILREHQFDMILGRFEFNLYREYRKRAFVMQWEEDDLTFITRLCRRSGIWFVCEEGKHCETVRFGDDLTHYRRVPNLTVLHKEYSGLNSNGAESVHTLKMHAKTIPASYAVRAYDYRNAPIPVESTNLIHDDRTTYGETYTWGTARLSKAEAEQEALLRREAALAGQVLYEGTGDMLDLTPASVVKLSNRDLPDAKYGLLAVSVKCSASRSSSYHVAFTAIPCDRLYRLPLMEHTWPRIHGSITGYIASPGDYKEPYVDENGEYIVSLHLDRDERRPGLNSCPMRLAKPFAGADETGFHFGLVEGAEVTVAFHHGNPDMPYISQVLHNSRDPDPIVSTRRWNSRSTLRTRSNNTFEFEDWPGEEHIKVATEQGKTQLNLGYTVNRDRKFRGNGFELRTDLKGCVRAGGGMLLSAYMQARAVGEQTDMEAALDHFRATLAQAQELADVARAAQAENVDVKGENRWLKEELAGLKKAVIALSAPDGIGLSTPNRVLVAAGNDISAATSSAFNVSAMKNVVVAAGGMLSMFVHRLGIKLFASRGNIDIQAHSDEIRIASNKNTTITSSNGSVVIEAKEKLILKCGGSYICITSSGIEDGTKGNRTWRASGLHGEGPRTMPSDLPVLPQPIGIECARHASHASVPFARI</sequence>
<dbReference type="Gene3D" id="3.55.50.10">
    <property type="entry name" value="Baseplate protein-like domains"/>
    <property type="match status" value="1"/>
</dbReference>
<dbReference type="EMBL" id="CP080095">
    <property type="protein sequence ID" value="QYD68272.1"/>
    <property type="molecule type" value="Genomic_DNA"/>
</dbReference>
<dbReference type="NCBIfam" id="TIGR03361">
    <property type="entry name" value="VI_Rhs_Vgr"/>
    <property type="match status" value="1"/>
</dbReference>
<name>A0ABX8UIU6_9BURK</name>
<dbReference type="Gene3D" id="4.10.220.110">
    <property type="match status" value="1"/>
</dbReference>
<dbReference type="RefSeq" id="WP_219797665.1">
    <property type="nucleotide sequence ID" value="NZ_CP080095.1"/>
</dbReference>
<dbReference type="Pfam" id="PF05954">
    <property type="entry name" value="Phage_GPD"/>
    <property type="match status" value="1"/>
</dbReference>
<dbReference type="InterPro" id="IPR028244">
    <property type="entry name" value="T6SS_Rhs_Vgr_dom"/>
</dbReference>
<dbReference type="SUPFAM" id="SSF69255">
    <property type="entry name" value="gp5 N-terminal domain-like"/>
    <property type="match status" value="1"/>
</dbReference>
<dbReference type="InterPro" id="IPR017847">
    <property type="entry name" value="T6SS_RhsGE_Vgr_subset"/>
</dbReference>
<dbReference type="SUPFAM" id="SSF69279">
    <property type="entry name" value="Phage tail proteins"/>
    <property type="match status" value="2"/>
</dbReference>
<dbReference type="Pfam" id="PF10106">
    <property type="entry name" value="DUF2345"/>
    <property type="match status" value="1"/>
</dbReference>
<dbReference type="Proteomes" id="UP000826462">
    <property type="component" value="Chromosome 1"/>
</dbReference>
<gene>
    <name evidence="4" type="primary">vgrG</name>
    <name evidence="4" type="ORF">KZJ38_18730</name>
</gene>
<keyword evidence="5" id="KW-1185">Reference proteome</keyword>
<dbReference type="Pfam" id="PF13296">
    <property type="entry name" value="T6SS_Vgr"/>
    <property type="match status" value="1"/>
</dbReference>
<evidence type="ECO:0000259" key="2">
    <source>
        <dbReference type="Pfam" id="PF10106"/>
    </source>
</evidence>
<feature type="domain" description="Putative type VI secretion system Rhs element associated Vgr" evidence="3">
    <location>
        <begin position="483"/>
        <end position="584"/>
    </location>
</feature>
<feature type="domain" description="DUF2345" evidence="2">
    <location>
        <begin position="603"/>
        <end position="749"/>
    </location>
</feature>
<evidence type="ECO:0000259" key="3">
    <source>
        <dbReference type="Pfam" id="PF13296"/>
    </source>
</evidence>
<accession>A0ABX8UIU6</accession>
<reference evidence="4 5" key="1">
    <citation type="submission" date="2021-07" db="EMBL/GenBank/DDBJ databases">
        <title>Paraburkholderia edwinii protects Aspergillus sp. from phenazines by acting as a toxin sponge.</title>
        <authorList>
            <person name="Dahlstrom K.M."/>
            <person name="Newman D.K."/>
        </authorList>
    </citation>
    <scope>NUCLEOTIDE SEQUENCE [LARGE SCALE GENOMIC DNA]</scope>
    <source>
        <strain evidence="4 5">Pe01</strain>
    </source>
</reference>
<dbReference type="InterPro" id="IPR018769">
    <property type="entry name" value="VgrG2_DUF2345"/>
</dbReference>
<organism evidence="4 5">
    <name type="scientific">Paraburkholderia edwinii</name>
    <dbReference type="NCBI Taxonomy" id="2861782"/>
    <lineage>
        <taxon>Bacteria</taxon>
        <taxon>Pseudomonadati</taxon>
        <taxon>Pseudomonadota</taxon>
        <taxon>Betaproteobacteria</taxon>
        <taxon>Burkholderiales</taxon>
        <taxon>Burkholderiaceae</taxon>
        <taxon>Paraburkholderia</taxon>
    </lineage>
</organism>
<feature type="region of interest" description="Disordered" evidence="1">
    <location>
        <begin position="66"/>
        <end position="85"/>
    </location>
</feature>
<proteinExistence type="predicted"/>
<dbReference type="NCBIfam" id="TIGR01646">
    <property type="entry name" value="vgr_GE"/>
    <property type="match status" value="1"/>
</dbReference>
<evidence type="ECO:0000313" key="4">
    <source>
        <dbReference type="EMBL" id="QYD68272.1"/>
    </source>
</evidence>
<protein>
    <submittedName>
        <fullName evidence="4">Type VI secretion system tip protein VgrG</fullName>
    </submittedName>
</protein>